<dbReference type="PANTHER" id="PTHR15495">
    <property type="entry name" value="NEGATIVE REGULATOR OF VESICLE FORMATION-RELATED"/>
    <property type="match status" value="1"/>
</dbReference>
<protein>
    <recommendedName>
        <fullName evidence="10">GPI inositol-deacylase</fullName>
        <ecNumber evidence="10">3.1.-.-</ecNumber>
    </recommendedName>
</protein>
<feature type="transmembrane region" description="Helical" evidence="10">
    <location>
        <begin position="995"/>
        <end position="1012"/>
    </location>
</feature>
<dbReference type="GO" id="GO:0050185">
    <property type="term" value="F:phosphatidylinositol deacylase activity"/>
    <property type="evidence" value="ECO:0007669"/>
    <property type="project" value="TreeGrafter"/>
</dbReference>
<dbReference type="Pfam" id="PF25141">
    <property type="entry name" value="PGAP1_2nd"/>
    <property type="match status" value="1"/>
</dbReference>
<dbReference type="RefSeq" id="XP_025342469.1">
    <property type="nucleotide sequence ID" value="XM_025484254.1"/>
</dbReference>
<dbReference type="GeneID" id="37005843"/>
<keyword evidence="4 10" id="KW-0812">Transmembrane</keyword>
<sequence length="1018" mass="115637">MPINLFSQLSLTWLSWRTSSYLYLIKRVTGTLTQALLFSLIAQSYLYGANTGADAAECRTVSMYPSYARIRSFDESHTKFASKYSLWLYRESGKDTVPKKEGEGFQALDGIPILFIPGNAGSYRQVRSIAAETSVLWFDPNIHVVDNPKQKNYDFFAADFNEDFSAFHGRTILDQAEYLNDAVGFILSLYAHTENPPTSLILMGHSMGGIVARLMLTLPNYIPGSVNTILTLSSPHSAPPLTFDGDLLRVYSAIDRFWYDGFHPSSQEPTLAQQRLHNVSVVSLTGGLLDSILPADYTTLGYLVPPSNGFTMFTTGIPDVWTPSDHLAIVWCRQLRRSIARWLLSIADISSPHRTYPLERRMELSRQIFMTGLEKYAEQDFDKTKDAVGVTLDKNKVNFLGPNSILKFNNGRHNPRKVNVIMTEPGSTFQFLSSDTLTYWEDAMIAESQTASVLLCSKDKSPNADPENSFAGLQCVDLFTYIRRIPRSSSDVEKLMDSSFDGEKDSFYGLKIEPSILDAFDMVIIHEPLETSKSHFSIAHLASASKANVTLKSDLNSLLMSNVHAKLPADRPLSTNIYIPGAWSSVLAYKVQFKNLEKKDSEFIPFIRQWRDEPYETKWHINVKNGAETHLSVHAIAPFTPFDRTRKNKGINLELWVDPENPQTDDPLPDIEMVFSVDVWGSLRLLVLRYRLAVVAHCLAVSLLVFLFQSVRYYHTGKFPDQVYGLGCICERKLFALLVIFLGSLSYLVKNKTVQRLLNLADPVVLHHKNEINISLHPNYSLNTFYLGLEENCLWFLGPAFFVMAIGINWFIYHLLVYTGLGLVYVGRLTKLFPRTFEEKEKPFMRWRKSKIGGTIVLVVLVTFYMPYQFAYLVSSLMQIVTVVKLMAHRNAKSACNYNISIMMLMLWVLPINIPVLIVFVHNFSINWATPFSSHHNFLAVAPIVALAQLQSQYSEWVPIPRQGEGRNTYFKAVVSVLAYIVFYCMIYGVRHTYWLHHLFNFTCGLILLGYGEKVLWK</sequence>
<dbReference type="OrthoDB" id="348976at2759"/>
<dbReference type="GO" id="GO:0015031">
    <property type="term" value="P:protein transport"/>
    <property type="evidence" value="ECO:0007669"/>
    <property type="project" value="UniProtKB-KW"/>
</dbReference>
<feature type="transmembrane region" description="Helical" evidence="10">
    <location>
        <begin position="847"/>
        <end position="864"/>
    </location>
</feature>
<evidence type="ECO:0000256" key="7">
    <source>
        <dbReference type="ARBA" id="ARBA00022927"/>
    </source>
</evidence>
<dbReference type="PANTHER" id="PTHR15495:SF7">
    <property type="entry name" value="GPI INOSITOL-DEACYLASE"/>
    <property type="match status" value="1"/>
</dbReference>
<keyword evidence="5 10" id="KW-0378">Hydrolase</keyword>
<keyword evidence="8 10" id="KW-1133">Transmembrane helix</keyword>
<dbReference type="VEuPathDB" id="FungiDB:CXQ85_000510"/>
<feature type="transmembrane region" description="Helical" evidence="10">
    <location>
        <begin position="692"/>
        <end position="714"/>
    </location>
</feature>
<evidence type="ECO:0000256" key="9">
    <source>
        <dbReference type="ARBA" id="ARBA00023136"/>
    </source>
</evidence>
<keyword evidence="3 10" id="KW-0813">Transport</keyword>
<keyword evidence="9 10" id="KW-0472">Membrane</keyword>
<evidence type="ECO:0000256" key="4">
    <source>
        <dbReference type="ARBA" id="ARBA00022692"/>
    </source>
</evidence>
<dbReference type="Pfam" id="PF25140">
    <property type="entry name" value="PGAP1_TMD"/>
    <property type="match status" value="1"/>
</dbReference>
<gene>
    <name evidence="13" type="ORF">CXQ85_000510</name>
</gene>
<keyword evidence="7 10" id="KW-0653">Protein transport</keyword>
<evidence type="ECO:0000256" key="1">
    <source>
        <dbReference type="ARBA" id="ARBA00004477"/>
    </source>
</evidence>
<dbReference type="Proteomes" id="UP000244309">
    <property type="component" value="Unassembled WGS sequence"/>
</dbReference>
<feature type="domain" description="GPI inositol-deacylase transmembrane" evidence="12">
    <location>
        <begin position="694"/>
        <end position="1008"/>
    </location>
</feature>
<dbReference type="AlphaFoldDB" id="A0A2V1AUP4"/>
<comment type="function">
    <text evidence="10">Involved in inositol deacylation of GPI-anchored proteins which plays important roles in the quality control and ER-associated degradation of GPI-anchored proteins.</text>
</comment>
<dbReference type="InterPro" id="IPR029058">
    <property type="entry name" value="AB_hydrolase_fold"/>
</dbReference>
<reference evidence="13 14" key="1">
    <citation type="submission" date="2017-12" db="EMBL/GenBank/DDBJ databases">
        <title>Genome Sequence of a Multidrug-Resistant Candida haemulonii Isolate from a Patient with Chronic Leg Ulcers in Israel.</title>
        <authorList>
            <person name="Chow N.A."/>
            <person name="Gade L."/>
            <person name="Batra D."/>
            <person name="Rowe L.A."/>
            <person name="Ben-Ami R."/>
            <person name="Loparev V.N."/>
            <person name="Litvintseva A.P."/>
        </authorList>
    </citation>
    <scope>NUCLEOTIDE SEQUENCE [LARGE SCALE GENOMIC DNA]</scope>
    <source>
        <strain evidence="13 14">B11899</strain>
    </source>
</reference>
<dbReference type="InterPro" id="IPR056824">
    <property type="entry name" value="PGAP1_TMD"/>
</dbReference>
<comment type="caution">
    <text evidence="13">The sequence shown here is derived from an EMBL/GenBank/DDBJ whole genome shotgun (WGS) entry which is preliminary data.</text>
</comment>
<evidence type="ECO:0000313" key="13">
    <source>
        <dbReference type="EMBL" id="PVH21529.1"/>
    </source>
</evidence>
<evidence type="ECO:0000256" key="2">
    <source>
        <dbReference type="ARBA" id="ARBA00006931"/>
    </source>
</evidence>
<dbReference type="Pfam" id="PF07819">
    <property type="entry name" value="PGAP1"/>
    <property type="match status" value="1"/>
</dbReference>
<evidence type="ECO:0000256" key="6">
    <source>
        <dbReference type="ARBA" id="ARBA00022824"/>
    </source>
</evidence>
<keyword evidence="6 10" id="KW-0256">Endoplasmic reticulum</keyword>
<accession>A0A2V1AUP4</accession>
<dbReference type="InterPro" id="IPR039529">
    <property type="entry name" value="PGAP1/BST1"/>
</dbReference>
<dbReference type="GO" id="GO:0006888">
    <property type="term" value="P:endoplasmic reticulum to Golgi vesicle-mediated transport"/>
    <property type="evidence" value="ECO:0007669"/>
    <property type="project" value="TreeGrafter"/>
</dbReference>
<dbReference type="EMBL" id="PKFO01000005">
    <property type="protein sequence ID" value="PVH21529.1"/>
    <property type="molecule type" value="Genomic_DNA"/>
</dbReference>
<evidence type="ECO:0000259" key="11">
    <source>
        <dbReference type="Pfam" id="PF07819"/>
    </source>
</evidence>
<dbReference type="SUPFAM" id="SSF53474">
    <property type="entry name" value="alpha/beta-Hydrolases"/>
    <property type="match status" value="1"/>
</dbReference>
<organism evidence="13 14">
    <name type="scientific">Candidozyma haemuli</name>
    <dbReference type="NCBI Taxonomy" id="45357"/>
    <lineage>
        <taxon>Eukaryota</taxon>
        <taxon>Fungi</taxon>
        <taxon>Dikarya</taxon>
        <taxon>Ascomycota</taxon>
        <taxon>Saccharomycotina</taxon>
        <taxon>Pichiomycetes</taxon>
        <taxon>Metschnikowiaceae</taxon>
        <taxon>Candidozyma</taxon>
    </lineage>
</organism>
<keyword evidence="14" id="KW-1185">Reference proteome</keyword>
<feature type="transmembrane region" description="Helical" evidence="10">
    <location>
        <begin position="969"/>
        <end position="989"/>
    </location>
</feature>
<dbReference type="GO" id="GO:0005789">
    <property type="term" value="C:endoplasmic reticulum membrane"/>
    <property type="evidence" value="ECO:0007669"/>
    <property type="project" value="UniProtKB-SubCell"/>
</dbReference>
<dbReference type="Gene3D" id="3.40.50.1820">
    <property type="entry name" value="alpha/beta hydrolase"/>
    <property type="match status" value="1"/>
</dbReference>
<evidence type="ECO:0000313" key="14">
    <source>
        <dbReference type="Proteomes" id="UP000244309"/>
    </source>
</evidence>
<feature type="transmembrane region" description="Helical" evidence="10">
    <location>
        <begin position="734"/>
        <end position="750"/>
    </location>
</feature>
<dbReference type="InterPro" id="IPR012908">
    <property type="entry name" value="PGAP1-ab_dom-like"/>
</dbReference>
<evidence type="ECO:0000256" key="8">
    <source>
        <dbReference type="ARBA" id="ARBA00022989"/>
    </source>
</evidence>
<proteinExistence type="inferred from homology"/>
<evidence type="ECO:0000256" key="10">
    <source>
        <dbReference type="RuleBase" id="RU365011"/>
    </source>
</evidence>
<comment type="similarity">
    <text evidence="2 10">Belongs to the GPI inositol-deacylase family.</text>
</comment>
<dbReference type="EC" id="3.1.-.-" evidence="10"/>
<comment type="subcellular location">
    <subcellularLocation>
        <location evidence="1">Endoplasmic reticulum membrane</location>
        <topology evidence="1">Multi-pass membrane protein</topology>
    </subcellularLocation>
</comment>
<feature type="transmembrane region" description="Helical" evidence="10">
    <location>
        <begin position="900"/>
        <end position="922"/>
    </location>
</feature>
<evidence type="ECO:0000256" key="5">
    <source>
        <dbReference type="ARBA" id="ARBA00022801"/>
    </source>
</evidence>
<feature type="domain" description="GPI inositol-deacylase PGAP1-like alpha/beta" evidence="11">
    <location>
        <begin position="108"/>
        <end position="345"/>
    </location>
</feature>
<name>A0A2V1AUP4_9ASCO</name>
<evidence type="ECO:0000259" key="12">
    <source>
        <dbReference type="Pfam" id="PF25140"/>
    </source>
</evidence>
<dbReference type="STRING" id="45357.A0A2V1AUP4"/>
<feature type="transmembrane region" description="Helical" evidence="10">
    <location>
        <begin position="800"/>
        <end position="826"/>
    </location>
</feature>
<dbReference type="GO" id="GO:0006505">
    <property type="term" value="P:GPI anchor metabolic process"/>
    <property type="evidence" value="ECO:0007669"/>
    <property type="project" value="TreeGrafter"/>
</dbReference>
<evidence type="ECO:0000256" key="3">
    <source>
        <dbReference type="ARBA" id="ARBA00022448"/>
    </source>
</evidence>